<dbReference type="GO" id="GO:0045766">
    <property type="term" value="P:positive regulation of angiogenesis"/>
    <property type="evidence" value="ECO:0007669"/>
    <property type="project" value="InterPro"/>
</dbReference>
<comment type="subcellular location">
    <subcellularLocation>
        <location evidence="1">Nucleus</location>
    </subcellularLocation>
</comment>
<feature type="compositionally biased region" description="Basic and acidic residues" evidence="3">
    <location>
        <begin position="161"/>
        <end position="176"/>
    </location>
</feature>
<keyword evidence="4" id="KW-0472">Membrane</keyword>
<feature type="compositionally biased region" description="Low complexity" evidence="3">
    <location>
        <begin position="454"/>
        <end position="484"/>
    </location>
</feature>
<feature type="compositionally biased region" description="Basic residues" evidence="3">
    <location>
        <begin position="537"/>
        <end position="547"/>
    </location>
</feature>
<feature type="compositionally biased region" description="Basic residues" evidence="3">
    <location>
        <begin position="418"/>
        <end position="428"/>
    </location>
</feature>
<dbReference type="GeneID" id="114842590"/>
<dbReference type="GO" id="GO:0043123">
    <property type="term" value="P:positive regulation of canonical NF-kappaB signal transduction"/>
    <property type="evidence" value="ECO:0007669"/>
    <property type="project" value="InterPro"/>
</dbReference>
<accession>A0A6P7KRC7</accession>
<name>A0A6P7KRC7_BETSP</name>
<dbReference type="GO" id="GO:0006357">
    <property type="term" value="P:regulation of transcription by RNA polymerase II"/>
    <property type="evidence" value="ECO:0007669"/>
    <property type="project" value="TreeGrafter"/>
</dbReference>
<dbReference type="PANTHER" id="PTHR23251">
    <property type="entry name" value="LYSINE-RICH CEACAM1 CO-ISOLATED PROTEIN LYRIC PROTEIN"/>
    <property type="match status" value="1"/>
</dbReference>
<feature type="compositionally biased region" description="Basic and acidic residues" evidence="3">
    <location>
        <begin position="243"/>
        <end position="252"/>
    </location>
</feature>
<keyword evidence="4" id="KW-1133">Transmembrane helix</keyword>
<feature type="compositionally biased region" description="Basic and acidic residues" evidence="3">
    <location>
        <begin position="143"/>
        <end position="152"/>
    </location>
</feature>
<organism evidence="5 6">
    <name type="scientific">Betta splendens</name>
    <name type="common">Siamese fighting fish</name>
    <dbReference type="NCBI Taxonomy" id="158456"/>
    <lineage>
        <taxon>Eukaryota</taxon>
        <taxon>Metazoa</taxon>
        <taxon>Chordata</taxon>
        <taxon>Craniata</taxon>
        <taxon>Vertebrata</taxon>
        <taxon>Euteleostomi</taxon>
        <taxon>Actinopterygii</taxon>
        <taxon>Neopterygii</taxon>
        <taxon>Teleostei</taxon>
        <taxon>Neoteleostei</taxon>
        <taxon>Acanthomorphata</taxon>
        <taxon>Anabantaria</taxon>
        <taxon>Anabantiformes</taxon>
        <taxon>Anabantoidei</taxon>
        <taxon>Osphronemidae</taxon>
        <taxon>Betta</taxon>
    </lineage>
</organism>
<dbReference type="Proteomes" id="UP000515150">
    <property type="component" value="Chromosome 16"/>
</dbReference>
<feature type="transmembrane region" description="Helical" evidence="4">
    <location>
        <begin position="48"/>
        <end position="73"/>
    </location>
</feature>
<feature type="compositionally biased region" description="Basic and acidic residues" evidence="3">
    <location>
        <begin position="93"/>
        <end position="102"/>
    </location>
</feature>
<proteinExistence type="predicted"/>
<evidence type="ECO:0000313" key="5">
    <source>
        <dbReference type="Proteomes" id="UP000515150"/>
    </source>
</evidence>
<feature type="region of interest" description="Disordered" evidence="3">
    <location>
        <begin position="343"/>
        <end position="547"/>
    </location>
</feature>
<dbReference type="KEGG" id="bspl:114842590"/>
<dbReference type="InterPro" id="IPR052305">
    <property type="entry name" value="TransReg_TumorExp"/>
</dbReference>
<dbReference type="AlphaFoldDB" id="A0A6P7KRC7"/>
<keyword evidence="2" id="KW-0539">Nucleus</keyword>
<feature type="compositionally biased region" description="Basic and acidic residues" evidence="3">
    <location>
        <begin position="184"/>
        <end position="199"/>
    </location>
</feature>
<dbReference type="OrthoDB" id="8918651at2759"/>
<dbReference type="Pfam" id="PF15686">
    <property type="entry name" value="LYRIC"/>
    <property type="match status" value="1"/>
</dbReference>
<dbReference type="GO" id="GO:0005634">
    <property type="term" value="C:nucleus"/>
    <property type="evidence" value="ECO:0007669"/>
    <property type="project" value="UniProtKB-SubCell"/>
</dbReference>
<dbReference type="PANTHER" id="PTHR23251:SF0">
    <property type="entry name" value="PROTEIN LYRIC"/>
    <property type="match status" value="1"/>
</dbReference>
<dbReference type="RefSeq" id="XP_028984065.1">
    <property type="nucleotide sequence ID" value="XM_029128232.3"/>
</dbReference>
<gene>
    <name evidence="6" type="primary">LOC114842590</name>
</gene>
<dbReference type="GO" id="GO:0003712">
    <property type="term" value="F:transcription coregulator activity"/>
    <property type="evidence" value="ECO:0007669"/>
    <property type="project" value="TreeGrafter"/>
</dbReference>
<evidence type="ECO:0000256" key="1">
    <source>
        <dbReference type="ARBA" id="ARBA00004123"/>
    </source>
</evidence>
<reference evidence="6" key="1">
    <citation type="submission" date="2025-08" db="UniProtKB">
        <authorList>
            <consortium name="RefSeq"/>
        </authorList>
    </citation>
    <scope>IDENTIFICATION</scope>
</reference>
<protein>
    <submittedName>
        <fullName evidence="6">Protein LYRIC-like isoform X1</fullName>
    </submittedName>
</protein>
<evidence type="ECO:0000256" key="3">
    <source>
        <dbReference type="SAM" id="MobiDB-lite"/>
    </source>
</evidence>
<evidence type="ECO:0000256" key="2">
    <source>
        <dbReference type="ARBA" id="ARBA00023242"/>
    </source>
</evidence>
<feature type="compositionally biased region" description="Low complexity" evidence="3">
    <location>
        <begin position="497"/>
        <end position="508"/>
    </location>
</feature>
<evidence type="ECO:0000256" key="4">
    <source>
        <dbReference type="SAM" id="Phobius"/>
    </source>
</evidence>
<dbReference type="GO" id="GO:0043066">
    <property type="term" value="P:negative regulation of apoptotic process"/>
    <property type="evidence" value="ECO:0007669"/>
    <property type="project" value="InterPro"/>
</dbReference>
<keyword evidence="4" id="KW-0812">Transmembrane</keyword>
<evidence type="ECO:0000313" key="6">
    <source>
        <dbReference type="RefSeq" id="XP_028984065.1"/>
    </source>
</evidence>
<sequence length="547" mass="58923">MEQWQDAASQQLRLITTRLNELLSKGLELVRSELGVDLGLKPELIPPWMILFAACTGLVLMVALWASVFRALFKKRPAVRQVDDDADIKRGVVKTTKSEEPKKKKKKPEKKAQPNGRAVAEPQDETMVSEEMVPHHHPPPLEVKADKVEEPKKSKKKTKGASKETKSVTTDGKEPEEGTWETKVSNKEKREQRKKDKGSSDGSSSPGGGETPVSSPPEQQPTASVAPSAPPASVPTAQKKKKGESTKVKTEKVEAVVSQVNSREMPTVPAAVTNVPVKVPAHGAVKKAGSWAASREPATVWRPELDDSWTVIEKGTELNLSFAGVGATEPQPVSELTWLNQPRVDDEWSGPNGGSADPSSDWNAPAEAWGNYEEPTPAPIPTQERPLPEPAKVNLLIAATEEEDEKDKAESGADGATKAKKKKKKKKKAAEDGGAGQLVSLHPVKGEDLEKEAAPAAHAAPVKKQPAAPEKTAAVQPVKAAAAEVRVDRPVKDNASQKPPVTQVPQKPADTESTAKQNNLPAPTQQKTPEDSQAPKPAKKKKARRET</sequence>
<keyword evidence="5" id="KW-1185">Reference proteome</keyword>
<feature type="compositionally biased region" description="Basic and acidic residues" evidence="3">
    <location>
        <begin position="444"/>
        <end position="453"/>
    </location>
</feature>
<feature type="region of interest" description="Disordered" evidence="3">
    <location>
        <begin position="93"/>
        <end position="252"/>
    </location>
</feature>
<dbReference type="InParanoid" id="A0A6P7KRC7"/>
<feature type="compositionally biased region" description="Polar residues" evidence="3">
    <location>
        <begin position="511"/>
        <end position="527"/>
    </location>
</feature>
<dbReference type="InterPro" id="IPR031402">
    <property type="entry name" value="LYRIC"/>
</dbReference>